<dbReference type="OrthoDB" id="15218at2"/>
<dbReference type="GO" id="GO:0004222">
    <property type="term" value="F:metalloendopeptidase activity"/>
    <property type="evidence" value="ECO:0007669"/>
    <property type="project" value="InterPro"/>
</dbReference>
<keyword evidence="9 12" id="KW-0472">Membrane</keyword>
<keyword evidence="6 10" id="KW-0862">Zinc</keyword>
<dbReference type="Pfam" id="PF01435">
    <property type="entry name" value="Peptidase_M48"/>
    <property type="match status" value="1"/>
</dbReference>
<evidence type="ECO:0000256" key="2">
    <source>
        <dbReference type="ARBA" id="ARBA00022670"/>
    </source>
</evidence>
<evidence type="ECO:0000256" key="5">
    <source>
        <dbReference type="ARBA" id="ARBA00022801"/>
    </source>
</evidence>
<organism evidence="14 15">
    <name type="scientific">Simplicispira suum</name>
    <dbReference type="NCBI Taxonomy" id="2109915"/>
    <lineage>
        <taxon>Bacteria</taxon>
        <taxon>Pseudomonadati</taxon>
        <taxon>Pseudomonadota</taxon>
        <taxon>Betaproteobacteria</taxon>
        <taxon>Burkholderiales</taxon>
        <taxon>Comamonadaceae</taxon>
        <taxon>Simplicispira</taxon>
    </lineage>
</organism>
<evidence type="ECO:0000256" key="6">
    <source>
        <dbReference type="ARBA" id="ARBA00022833"/>
    </source>
</evidence>
<dbReference type="GO" id="GO:0046872">
    <property type="term" value="F:metal ion binding"/>
    <property type="evidence" value="ECO:0007669"/>
    <property type="project" value="UniProtKB-KW"/>
</dbReference>
<dbReference type="InterPro" id="IPR001915">
    <property type="entry name" value="Peptidase_M48"/>
</dbReference>
<gene>
    <name evidence="14" type="ORF">C6571_02605</name>
</gene>
<evidence type="ECO:0000256" key="3">
    <source>
        <dbReference type="ARBA" id="ARBA00022692"/>
    </source>
</evidence>
<evidence type="ECO:0000256" key="8">
    <source>
        <dbReference type="ARBA" id="ARBA00023049"/>
    </source>
</evidence>
<keyword evidence="15" id="KW-1185">Reference proteome</keyword>
<evidence type="ECO:0000256" key="11">
    <source>
        <dbReference type="SAM" id="MobiDB-lite"/>
    </source>
</evidence>
<keyword evidence="2 10" id="KW-0645">Protease</keyword>
<evidence type="ECO:0000256" key="12">
    <source>
        <dbReference type="SAM" id="Phobius"/>
    </source>
</evidence>
<keyword evidence="4" id="KW-0479">Metal-binding</keyword>
<evidence type="ECO:0000256" key="1">
    <source>
        <dbReference type="ARBA" id="ARBA00022475"/>
    </source>
</evidence>
<evidence type="ECO:0000256" key="4">
    <source>
        <dbReference type="ARBA" id="ARBA00022723"/>
    </source>
</evidence>
<keyword evidence="5 10" id="KW-0378">Hydrolase</keyword>
<dbReference type="PANTHER" id="PTHR43221">
    <property type="entry name" value="PROTEASE HTPX"/>
    <property type="match status" value="1"/>
</dbReference>
<feature type="transmembrane region" description="Helical" evidence="12">
    <location>
        <begin position="55"/>
        <end position="75"/>
    </location>
</feature>
<evidence type="ECO:0000259" key="13">
    <source>
        <dbReference type="Pfam" id="PF01435"/>
    </source>
</evidence>
<dbReference type="KEGG" id="simp:C6571_02605"/>
<evidence type="ECO:0000256" key="9">
    <source>
        <dbReference type="ARBA" id="ARBA00023136"/>
    </source>
</evidence>
<feature type="region of interest" description="Disordered" evidence="11">
    <location>
        <begin position="334"/>
        <end position="362"/>
    </location>
</feature>
<feature type="domain" description="Peptidase M48" evidence="13">
    <location>
        <begin position="103"/>
        <end position="328"/>
    </location>
</feature>
<dbReference type="Gene3D" id="3.30.2010.10">
    <property type="entry name" value="Metalloproteases ('zincins'), catalytic domain"/>
    <property type="match status" value="1"/>
</dbReference>
<dbReference type="EMBL" id="CP027669">
    <property type="protein sequence ID" value="AVO40315.1"/>
    <property type="molecule type" value="Genomic_DNA"/>
</dbReference>
<keyword evidence="1" id="KW-1003">Cell membrane</keyword>
<feature type="transmembrane region" description="Helical" evidence="12">
    <location>
        <begin position="210"/>
        <end position="230"/>
    </location>
</feature>
<dbReference type="AlphaFoldDB" id="A0A2S0MWQ4"/>
<dbReference type="GO" id="GO:0006508">
    <property type="term" value="P:proteolysis"/>
    <property type="evidence" value="ECO:0007669"/>
    <property type="project" value="UniProtKB-KW"/>
</dbReference>
<evidence type="ECO:0000313" key="15">
    <source>
        <dbReference type="Proteomes" id="UP000239326"/>
    </source>
</evidence>
<evidence type="ECO:0000313" key="14">
    <source>
        <dbReference type="EMBL" id="AVO40315.1"/>
    </source>
</evidence>
<accession>A0A2S0MWQ4</accession>
<protein>
    <submittedName>
        <fullName evidence="14">Peptidase M48</fullName>
    </submittedName>
</protein>
<dbReference type="PANTHER" id="PTHR43221:SF2">
    <property type="entry name" value="PROTEASE HTPX HOMOLOG"/>
    <property type="match status" value="1"/>
</dbReference>
<dbReference type="InterPro" id="IPR050083">
    <property type="entry name" value="HtpX_protease"/>
</dbReference>
<keyword evidence="3 12" id="KW-0812">Transmembrane</keyword>
<sequence length="372" mass="40779">MRFWDQQHDARSETRRLLLAFAVATVVLVLAVHASLVLAWWLMALLLPVRLPFPAGFLVANVGVSLLLVLGGWWVETSNLRAGGVKLAKRIGARELRPSLSHAEQRLANVVDELCIAAQMPRPQIMVLPRVDAINGFAAGWDEQDAVLAVTQGALDHLTREEMQGMVAHELSHLHEGDTRLKMRLAGMVFGLELVYNFGDEMRERGGLAWWFGSAVMLAGLAGWLTGQILKAAVSRQREYLADGRAVQWTRSKDGLGGVLRKVLGQRQAAERAGQQEPRRGGLAHPSVQHMLLVDVEATGRWGDGLAARLAGRLDSHPSLEDRVQRVYGRRMAPLPLTPVNEPPERAHRNAGPVADAQGPSLASLVDPFARL</sequence>
<reference evidence="14 15" key="1">
    <citation type="submission" date="2018-03" db="EMBL/GenBank/DDBJ databases">
        <title>Genome sequencing of Simplicispira sp.</title>
        <authorList>
            <person name="Kim S.-J."/>
            <person name="Heo J."/>
            <person name="Kwon S.-W."/>
        </authorList>
    </citation>
    <scope>NUCLEOTIDE SEQUENCE [LARGE SCALE GENOMIC DNA]</scope>
    <source>
        <strain evidence="14 15">SC1-8</strain>
    </source>
</reference>
<evidence type="ECO:0000256" key="7">
    <source>
        <dbReference type="ARBA" id="ARBA00022989"/>
    </source>
</evidence>
<comment type="similarity">
    <text evidence="10">Belongs to the peptidase M48 family.</text>
</comment>
<dbReference type="RefSeq" id="WP_106445308.1">
    <property type="nucleotide sequence ID" value="NZ_CP027669.1"/>
</dbReference>
<evidence type="ECO:0000256" key="10">
    <source>
        <dbReference type="RuleBase" id="RU003983"/>
    </source>
</evidence>
<proteinExistence type="inferred from homology"/>
<keyword evidence="8 10" id="KW-0482">Metalloprotease</keyword>
<keyword evidence="7 12" id="KW-1133">Transmembrane helix</keyword>
<dbReference type="Proteomes" id="UP000239326">
    <property type="component" value="Chromosome"/>
</dbReference>
<comment type="cofactor">
    <cofactor evidence="10">
        <name>Zn(2+)</name>
        <dbReference type="ChEBI" id="CHEBI:29105"/>
    </cofactor>
    <text evidence="10">Binds 1 zinc ion per subunit.</text>
</comment>
<name>A0A2S0MWQ4_9BURK</name>
<feature type="transmembrane region" description="Helical" evidence="12">
    <location>
        <begin position="17"/>
        <end position="43"/>
    </location>
</feature>